<dbReference type="STRING" id="410332.SAMN04488550_3412"/>
<dbReference type="SUPFAM" id="SSF50156">
    <property type="entry name" value="PDZ domain-like"/>
    <property type="match status" value="1"/>
</dbReference>
<proteinExistence type="inferred from homology"/>
<dbReference type="EC" id="3.4.21.53" evidence="1"/>
<dbReference type="Proteomes" id="UP000035009">
    <property type="component" value="Unassembled WGS sequence"/>
</dbReference>
<keyword evidence="1" id="KW-0378">Hydrolase</keyword>
<dbReference type="InterPro" id="IPR008269">
    <property type="entry name" value="Lon_proteolytic"/>
</dbReference>
<dbReference type="GO" id="GO:0005524">
    <property type="term" value="F:ATP binding"/>
    <property type="evidence" value="ECO:0007669"/>
    <property type="project" value="InterPro"/>
</dbReference>
<evidence type="ECO:0000256" key="1">
    <source>
        <dbReference type="PROSITE-ProRule" id="PRU01122"/>
    </source>
</evidence>
<dbReference type="Pfam" id="PF13180">
    <property type="entry name" value="PDZ_2"/>
    <property type="match status" value="1"/>
</dbReference>
<dbReference type="InterPro" id="IPR001478">
    <property type="entry name" value="PDZ"/>
</dbReference>
<dbReference type="AlphaFoldDB" id="M3UFP4"/>
<feature type="active site" evidence="1">
    <location>
        <position position="274"/>
    </location>
</feature>
<accession>M3UFP4</accession>
<name>M3UFP4_GORML</name>
<evidence type="ECO:0000259" key="3">
    <source>
        <dbReference type="PROSITE" id="PS51786"/>
    </source>
</evidence>
<dbReference type="PROSITE" id="PS51786">
    <property type="entry name" value="LON_PROTEOLYTIC"/>
    <property type="match status" value="1"/>
</dbReference>
<feature type="transmembrane region" description="Helical" evidence="2">
    <location>
        <begin position="34"/>
        <end position="54"/>
    </location>
</feature>
<dbReference type="InterPro" id="IPR027065">
    <property type="entry name" value="Lon_Prtase"/>
</dbReference>
<keyword evidence="2" id="KW-1133">Transmembrane helix</keyword>
<evidence type="ECO:0000313" key="4">
    <source>
        <dbReference type="EMBL" id="GAC78020.1"/>
    </source>
</evidence>
<comment type="catalytic activity">
    <reaction evidence="1">
        <text>Hydrolysis of proteins in presence of ATP.</text>
        <dbReference type="EC" id="3.4.21.53"/>
    </reaction>
</comment>
<dbReference type="GO" id="GO:0004176">
    <property type="term" value="F:ATP-dependent peptidase activity"/>
    <property type="evidence" value="ECO:0007669"/>
    <property type="project" value="UniProtKB-UniRule"/>
</dbReference>
<dbReference type="eggNOG" id="COG3480">
    <property type="taxonomic scope" value="Bacteria"/>
</dbReference>
<keyword evidence="2" id="KW-0472">Membrane</keyword>
<keyword evidence="2" id="KW-0812">Transmembrane</keyword>
<feature type="active site" evidence="1">
    <location>
        <position position="319"/>
    </location>
</feature>
<comment type="caution">
    <text evidence="4">The sequence shown here is derived from an EMBL/GenBank/DDBJ whole genome shotgun (WGS) entry which is preliminary data.</text>
</comment>
<sequence>MLHGTGMHAPPGGSRRTLPTTLIQMTSNITRRRVITIYVAVALLAVFICLGLMVRVPYVALGPGPTVNTLGTAQSEETGKQVRVVKVVGGVDPNPKGNLNLTTVSLYDGLTLFEALGKWMSSSYELQPRESYFPPDRSDDEVRQENQAQMSGSEDNAVLAAWNYLKLPTAVGVTSVSDKSPAKGVLKDDDRILSVGGEPVATMERMSAVLGKHKPGDVVDVVFLRDGKQQTSAVTLASRPDDKSRPFLGVTMRSVPADPSKAIEFDVGSIGGPSAGLMMTLSIIDQMTPGDLSHGEFIAGTGTIDPSGEVGEIGGIDHKIRAAKDAGATMFLVPAANCSLATADAPDGIELVKVDTLSGALDALGTVGTDKPRPHC</sequence>
<dbReference type="InterPro" id="IPR020568">
    <property type="entry name" value="Ribosomal_Su5_D2-typ_SF"/>
</dbReference>
<comment type="similarity">
    <text evidence="1">Belongs to the peptidase S16 family.</text>
</comment>
<dbReference type="Pfam" id="PF05362">
    <property type="entry name" value="Lon_C"/>
    <property type="match status" value="1"/>
</dbReference>
<dbReference type="GO" id="GO:0004252">
    <property type="term" value="F:serine-type endopeptidase activity"/>
    <property type="evidence" value="ECO:0007669"/>
    <property type="project" value="UniProtKB-UniRule"/>
</dbReference>
<dbReference type="EMBL" id="BAOP01000001">
    <property type="protein sequence ID" value="GAC78020.1"/>
    <property type="molecule type" value="Genomic_DNA"/>
</dbReference>
<dbReference type="InterPro" id="IPR014721">
    <property type="entry name" value="Ribsml_uS5_D2-typ_fold_subgr"/>
</dbReference>
<gene>
    <name evidence="4" type="ORF">GM1_001_01450</name>
</gene>
<evidence type="ECO:0000313" key="5">
    <source>
        <dbReference type="Proteomes" id="UP000035009"/>
    </source>
</evidence>
<keyword evidence="1" id="KW-0720">Serine protease</keyword>
<dbReference type="PANTHER" id="PTHR10046">
    <property type="entry name" value="ATP DEPENDENT LON PROTEASE FAMILY MEMBER"/>
    <property type="match status" value="1"/>
</dbReference>
<feature type="domain" description="Lon proteolytic" evidence="3">
    <location>
        <begin position="266"/>
        <end position="367"/>
    </location>
</feature>
<keyword evidence="1" id="KW-0645">Protease</keyword>
<dbReference type="SUPFAM" id="SSF54211">
    <property type="entry name" value="Ribosomal protein S5 domain 2-like"/>
    <property type="match status" value="1"/>
</dbReference>
<dbReference type="GO" id="GO:0030163">
    <property type="term" value="P:protein catabolic process"/>
    <property type="evidence" value="ECO:0007669"/>
    <property type="project" value="InterPro"/>
</dbReference>
<evidence type="ECO:0000256" key="2">
    <source>
        <dbReference type="SAM" id="Phobius"/>
    </source>
</evidence>
<dbReference type="Gene3D" id="2.30.42.10">
    <property type="match status" value="1"/>
</dbReference>
<keyword evidence="5" id="KW-1185">Reference proteome</keyword>
<protein>
    <recommendedName>
        <fullName evidence="1">endopeptidase La</fullName>
        <ecNumber evidence="1">3.4.21.53</ecNumber>
    </recommendedName>
</protein>
<reference evidence="4 5" key="1">
    <citation type="submission" date="2013-02" db="EMBL/GenBank/DDBJ databases">
        <title>Whole genome shotgun sequence of Gordonia malaquae NBRC 108250.</title>
        <authorList>
            <person name="Yoshida I."/>
            <person name="Hosoyama A."/>
            <person name="Tsuchikane K."/>
            <person name="Ando Y."/>
            <person name="Baba S."/>
            <person name="Ohji S."/>
            <person name="Hamada M."/>
            <person name="Tamura T."/>
            <person name="Yamazoe A."/>
            <person name="Yamazaki S."/>
            <person name="Fujita N."/>
        </authorList>
    </citation>
    <scope>NUCLEOTIDE SEQUENCE [LARGE SCALE GENOMIC DNA]</scope>
    <source>
        <strain evidence="4 5">NBRC 108250</strain>
    </source>
</reference>
<organism evidence="4 5">
    <name type="scientific">Gordonia malaquae NBRC 108250</name>
    <dbReference type="NCBI Taxonomy" id="1223542"/>
    <lineage>
        <taxon>Bacteria</taxon>
        <taxon>Bacillati</taxon>
        <taxon>Actinomycetota</taxon>
        <taxon>Actinomycetes</taxon>
        <taxon>Mycobacteriales</taxon>
        <taxon>Gordoniaceae</taxon>
        <taxon>Gordonia</taxon>
    </lineage>
</organism>
<dbReference type="InterPro" id="IPR036034">
    <property type="entry name" value="PDZ_sf"/>
</dbReference>
<dbReference type="Gene3D" id="3.30.230.10">
    <property type="match status" value="1"/>
</dbReference>
<dbReference type="GO" id="GO:0006508">
    <property type="term" value="P:proteolysis"/>
    <property type="evidence" value="ECO:0007669"/>
    <property type="project" value="UniProtKB-KW"/>
</dbReference>